<dbReference type="InterPro" id="IPR002048">
    <property type="entry name" value="EF_hand_dom"/>
</dbReference>
<dbReference type="AlphaFoldDB" id="A0A0M3J0P1"/>
<dbReference type="WBParaSite" id="ASIM_0000108201-mRNA-1">
    <property type="protein sequence ID" value="ASIM_0000108201-mRNA-1"/>
    <property type="gene ID" value="ASIM_0000108201"/>
</dbReference>
<dbReference type="PANTHER" id="PTHR46819">
    <property type="entry name" value="EF-HAND CALCIUM-BINDING DOMAIN-CONTAINING PROTEIN 7"/>
    <property type="match status" value="1"/>
</dbReference>
<comment type="subcellular location">
    <subcellularLocation>
        <location evidence="1">Membrane</location>
    </subcellularLocation>
</comment>
<reference evidence="9" key="1">
    <citation type="submission" date="2017-02" db="UniProtKB">
        <authorList>
            <consortium name="WormBaseParasite"/>
        </authorList>
    </citation>
    <scope>IDENTIFICATION</scope>
</reference>
<evidence type="ECO:0000256" key="1">
    <source>
        <dbReference type="ARBA" id="ARBA00004370"/>
    </source>
</evidence>
<evidence type="ECO:0000256" key="2">
    <source>
        <dbReference type="ARBA" id="ARBA00022723"/>
    </source>
</evidence>
<protein>
    <submittedName>
        <fullName evidence="9">EF-hand domain-containing protein</fullName>
    </submittedName>
</protein>
<keyword evidence="5" id="KW-0472">Membrane</keyword>
<dbReference type="SUPFAM" id="SSF47473">
    <property type="entry name" value="EF-hand"/>
    <property type="match status" value="1"/>
</dbReference>
<dbReference type="GO" id="GO:0060170">
    <property type="term" value="C:ciliary membrane"/>
    <property type="evidence" value="ECO:0007669"/>
    <property type="project" value="TreeGrafter"/>
</dbReference>
<dbReference type="GO" id="GO:1903569">
    <property type="term" value="P:positive regulation of protein localization to ciliary membrane"/>
    <property type="evidence" value="ECO:0007669"/>
    <property type="project" value="TreeGrafter"/>
</dbReference>
<dbReference type="PROSITE" id="PS00018">
    <property type="entry name" value="EF_HAND_1"/>
    <property type="match status" value="1"/>
</dbReference>
<evidence type="ECO:0000256" key="5">
    <source>
        <dbReference type="ARBA" id="ARBA00023136"/>
    </source>
</evidence>
<evidence type="ECO:0000256" key="3">
    <source>
        <dbReference type="ARBA" id="ARBA00022737"/>
    </source>
</evidence>
<dbReference type="GO" id="GO:0005509">
    <property type="term" value="F:calcium ion binding"/>
    <property type="evidence" value="ECO:0007669"/>
    <property type="project" value="InterPro"/>
</dbReference>
<proteinExistence type="predicted"/>
<dbReference type="PANTHER" id="PTHR46819:SF1">
    <property type="entry name" value="EF-HAND CALCIUM-BINDING DOMAIN-CONTAINING PROTEIN 7"/>
    <property type="match status" value="1"/>
</dbReference>
<evidence type="ECO:0000259" key="6">
    <source>
        <dbReference type="PROSITE" id="PS50222"/>
    </source>
</evidence>
<dbReference type="OrthoDB" id="26525at2759"/>
<sequence>MMVTNKLVDHKYYCEECTLGAGQYSVTFHSCRSVTVSADQLDKSSRVPLVDEETGKLTKSFRMTLMNIFDLFDFDENGTLSRSEFDAFNVVASDEHVSDQEWDVLLDNFETRNGELTMSSLIALHQVEADNNDDLEETWISLQCIGYNANLSLELNCPLVFTILSEQELSLSAVELRLFSSQEEQMIADYFWANSSECSFNDGINIGLWKSEYFAVCVAGPMVLPASNDLIFKKKNNDSLKRPVNEKRALCAILDN</sequence>
<keyword evidence="4" id="KW-0106">Calcium</keyword>
<evidence type="ECO:0000256" key="4">
    <source>
        <dbReference type="ARBA" id="ARBA00022837"/>
    </source>
</evidence>
<dbReference type="Gene3D" id="1.10.238.10">
    <property type="entry name" value="EF-hand"/>
    <property type="match status" value="1"/>
</dbReference>
<dbReference type="EMBL" id="UYRR01000882">
    <property type="protein sequence ID" value="VDK18285.1"/>
    <property type="molecule type" value="Genomic_DNA"/>
</dbReference>
<dbReference type="GO" id="GO:0098797">
    <property type="term" value="C:plasma membrane protein complex"/>
    <property type="evidence" value="ECO:0007669"/>
    <property type="project" value="TreeGrafter"/>
</dbReference>
<dbReference type="InterPro" id="IPR018247">
    <property type="entry name" value="EF_Hand_1_Ca_BS"/>
</dbReference>
<evidence type="ECO:0000313" key="7">
    <source>
        <dbReference type="EMBL" id="VDK18285.1"/>
    </source>
</evidence>
<reference evidence="7 8" key="2">
    <citation type="submission" date="2018-11" db="EMBL/GenBank/DDBJ databases">
        <authorList>
            <consortium name="Pathogen Informatics"/>
        </authorList>
    </citation>
    <scope>NUCLEOTIDE SEQUENCE [LARGE SCALE GENOMIC DNA]</scope>
</reference>
<keyword evidence="2" id="KW-0479">Metal-binding</keyword>
<dbReference type="Proteomes" id="UP000267096">
    <property type="component" value="Unassembled WGS sequence"/>
</dbReference>
<evidence type="ECO:0000313" key="9">
    <source>
        <dbReference type="WBParaSite" id="ASIM_0000108201-mRNA-1"/>
    </source>
</evidence>
<keyword evidence="3" id="KW-0677">Repeat</keyword>
<name>A0A0M3J0P1_ANISI</name>
<accession>A0A0M3J0P1</accession>
<feature type="domain" description="EF-hand" evidence="6">
    <location>
        <begin position="60"/>
        <end position="95"/>
    </location>
</feature>
<evidence type="ECO:0000313" key="8">
    <source>
        <dbReference type="Proteomes" id="UP000267096"/>
    </source>
</evidence>
<organism evidence="9">
    <name type="scientific">Anisakis simplex</name>
    <name type="common">Herring worm</name>
    <dbReference type="NCBI Taxonomy" id="6269"/>
    <lineage>
        <taxon>Eukaryota</taxon>
        <taxon>Metazoa</taxon>
        <taxon>Ecdysozoa</taxon>
        <taxon>Nematoda</taxon>
        <taxon>Chromadorea</taxon>
        <taxon>Rhabditida</taxon>
        <taxon>Spirurina</taxon>
        <taxon>Ascaridomorpha</taxon>
        <taxon>Ascaridoidea</taxon>
        <taxon>Anisakidae</taxon>
        <taxon>Anisakis</taxon>
        <taxon>Anisakis simplex complex</taxon>
    </lineage>
</organism>
<keyword evidence="8" id="KW-1185">Reference proteome</keyword>
<dbReference type="PROSITE" id="PS50222">
    <property type="entry name" value="EF_HAND_2"/>
    <property type="match status" value="1"/>
</dbReference>
<gene>
    <name evidence="7" type="ORF">ASIM_LOCUS974</name>
</gene>
<dbReference type="InterPro" id="IPR052266">
    <property type="entry name" value="Miro-EF-hand_domain"/>
</dbReference>
<dbReference type="InterPro" id="IPR011992">
    <property type="entry name" value="EF-hand-dom_pair"/>
</dbReference>